<dbReference type="SUPFAM" id="SSF48179">
    <property type="entry name" value="6-phosphogluconate dehydrogenase C-terminal domain-like"/>
    <property type="match status" value="1"/>
</dbReference>
<accession>A0A162F9K9</accession>
<comment type="catalytic activity">
    <reaction evidence="9 10">
        <text>(R)-pantoate + NADP(+) = 2-dehydropantoate + NADPH + H(+)</text>
        <dbReference type="Rhea" id="RHEA:16233"/>
        <dbReference type="ChEBI" id="CHEBI:11561"/>
        <dbReference type="ChEBI" id="CHEBI:15378"/>
        <dbReference type="ChEBI" id="CHEBI:15980"/>
        <dbReference type="ChEBI" id="CHEBI:57783"/>
        <dbReference type="ChEBI" id="CHEBI:58349"/>
        <dbReference type="EC" id="1.1.1.169"/>
    </reaction>
</comment>
<dbReference type="FunFam" id="1.10.1040.10:FF:000017">
    <property type="entry name" value="2-dehydropantoate 2-reductase"/>
    <property type="match status" value="1"/>
</dbReference>
<dbReference type="InterPro" id="IPR013332">
    <property type="entry name" value="KPR_N"/>
</dbReference>
<dbReference type="Proteomes" id="UP000076715">
    <property type="component" value="Unassembled WGS sequence"/>
</dbReference>
<dbReference type="InterPro" id="IPR013752">
    <property type="entry name" value="KPA_reductase"/>
</dbReference>
<evidence type="ECO:0000256" key="3">
    <source>
        <dbReference type="ARBA" id="ARBA00007870"/>
    </source>
</evidence>
<evidence type="ECO:0000256" key="2">
    <source>
        <dbReference type="ARBA" id="ARBA00004994"/>
    </source>
</evidence>
<dbReference type="Pfam" id="PF02558">
    <property type="entry name" value="ApbA"/>
    <property type="match status" value="1"/>
</dbReference>
<keyword evidence="6 10" id="KW-0521">NADP</keyword>
<dbReference type="GO" id="GO:0008677">
    <property type="term" value="F:2-dehydropantoate 2-reductase activity"/>
    <property type="evidence" value="ECO:0007669"/>
    <property type="project" value="UniProtKB-EC"/>
</dbReference>
<reference evidence="13 14" key="1">
    <citation type="submission" date="2016-01" db="EMBL/GenBank/DDBJ databases">
        <title>The draft genome sequence of Aquimarina sp. RZW4-3-2.</title>
        <authorList>
            <person name="Wang Y."/>
        </authorList>
    </citation>
    <scope>NUCLEOTIDE SEQUENCE [LARGE SCALE GENOMIC DNA]</scope>
    <source>
        <strain evidence="13 14">RZW4-3-2</strain>
    </source>
</reference>
<comment type="similarity">
    <text evidence="3 10">Belongs to the ketopantoate reductase family.</text>
</comment>
<dbReference type="PANTHER" id="PTHR21708:SF26">
    <property type="entry name" value="2-DEHYDROPANTOATE 2-REDUCTASE"/>
    <property type="match status" value="1"/>
</dbReference>
<dbReference type="InterPro" id="IPR008927">
    <property type="entry name" value="6-PGluconate_DH-like_C_sf"/>
</dbReference>
<dbReference type="Pfam" id="PF08546">
    <property type="entry name" value="ApbA_C"/>
    <property type="match status" value="1"/>
</dbReference>
<dbReference type="Gene3D" id="3.40.50.720">
    <property type="entry name" value="NAD(P)-binding Rossmann-like Domain"/>
    <property type="match status" value="1"/>
</dbReference>
<evidence type="ECO:0000313" key="13">
    <source>
        <dbReference type="EMBL" id="KZS39916.1"/>
    </source>
</evidence>
<sequence>MHTVIIGIGGVGGYFGGKIIDSGQKVTLVARGKHLEAIRKDGLQVKSIAGDFITHPFMVTDSIDKVEKADLILICTKSWQVKEAGALIKPILKEDTVVIPLQNGADNAEKLVSVVDKEHVLGGLCRIYSKIESPGVISHFGHTPEVVFGELDRKKTDRLHKVKEIFDKAGFKNTISEDIEVAIWTKFMFIATVSGLGALTRASIGEMYEASDVKKLLEQTATEIYKVGIAKGVALPSTIVDSIMNFIGKQPFDSTASTQRDILEGRPSELENFNGYIVNEGKRLGVSTPVNTFVYSCLAPMEIKARK</sequence>
<evidence type="ECO:0000256" key="1">
    <source>
        <dbReference type="ARBA" id="ARBA00002919"/>
    </source>
</evidence>
<dbReference type="STRING" id="1642818.AWE51_09745"/>
<keyword evidence="10" id="KW-0566">Pantothenate biosynthesis</keyword>
<dbReference type="GO" id="GO:0005737">
    <property type="term" value="C:cytoplasm"/>
    <property type="evidence" value="ECO:0007669"/>
    <property type="project" value="TreeGrafter"/>
</dbReference>
<evidence type="ECO:0000313" key="14">
    <source>
        <dbReference type="Proteomes" id="UP000076715"/>
    </source>
</evidence>
<evidence type="ECO:0000259" key="11">
    <source>
        <dbReference type="Pfam" id="PF02558"/>
    </source>
</evidence>
<evidence type="ECO:0000259" key="12">
    <source>
        <dbReference type="Pfam" id="PF08546"/>
    </source>
</evidence>
<protein>
    <recommendedName>
        <fullName evidence="5 10">2-dehydropantoate 2-reductase</fullName>
        <ecNumber evidence="4 10">1.1.1.169</ecNumber>
    </recommendedName>
    <alternativeName>
        <fullName evidence="8 10">Ketopantoate reductase</fullName>
    </alternativeName>
</protein>
<dbReference type="SUPFAM" id="SSF51735">
    <property type="entry name" value="NAD(P)-binding Rossmann-fold domains"/>
    <property type="match status" value="1"/>
</dbReference>
<comment type="caution">
    <text evidence="13">The sequence shown here is derived from an EMBL/GenBank/DDBJ whole genome shotgun (WGS) entry which is preliminary data.</text>
</comment>
<comment type="function">
    <text evidence="1 10">Catalyzes the NADPH-dependent reduction of ketopantoate into pantoic acid.</text>
</comment>
<evidence type="ECO:0000256" key="4">
    <source>
        <dbReference type="ARBA" id="ARBA00013014"/>
    </source>
</evidence>
<dbReference type="AlphaFoldDB" id="A0A162F9K9"/>
<evidence type="ECO:0000256" key="9">
    <source>
        <dbReference type="ARBA" id="ARBA00048793"/>
    </source>
</evidence>
<dbReference type="NCBIfam" id="TIGR00745">
    <property type="entry name" value="apbA_panE"/>
    <property type="match status" value="1"/>
</dbReference>
<proteinExistence type="inferred from homology"/>
<dbReference type="GO" id="GO:0015940">
    <property type="term" value="P:pantothenate biosynthetic process"/>
    <property type="evidence" value="ECO:0007669"/>
    <property type="project" value="UniProtKB-UniPathway"/>
</dbReference>
<dbReference type="NCBIfam" id="NF005091">
    <property type="entry name" value="PRK06522.2-2"/>
    <property type="match status" value="1"/>
</dbReference>
<dbReference type="Gene3D" id="1.10.1040.10">
    <property type="entry name" value="N-(1-d-carboxylethyl)-l-norvaline Dehydrogenase, domain 2"/>
    <property type="match status" value="1"/>
</dbReference>
<dbReference type="InterPro" id="IPR051402">
    <property type="entry name" value="KPR-Related"/>
</dbReference>
<evidence type="ECO:0000256" key="8">
    <source>
        <dbReference type="ARBA" id="ARBA00032024"/>
    </source>
</evidence>
<dbReference type="InterPro" id="IPR013328">
    <property type="entry name" value="6PGD_dom2"/>
</dbReference>
<dbReference type="FunFam" id="3.40.50.720:FF:000307">
    <property type="entry name" value="2-dehydropantoate 2-reductase"/>
    <property type="match status" value="1"/>
</dbReference>
<feature type="domain" description="Ketopantoate reductase C-terminal" evidence="12">
    <location>
        <begin position="178"/>
        <end position="301"/>
    </location>
</feature>
<keyword evidence="7 10" id="KW-0560">Oxidoreductase</keyword>
<organism evidence="13 14">
    <name type="scientific">Aquimarina aggregata</name>
    <dbReference type="NCBI Taxonomy" id="1642818"/>
    <lineage>
        <taxon>Bacteria</taxon>
        <taxon>Pseudomonadati</taxon>
        <taxon>Bacteroidota</taxon>
        <taxon>Flavobacteriia</taxon>
        <taxon>Flavobacteriales</taxon>
        <taxon>Flavobacteriaceae</taxon>
        <taxon>Aquimarina</taxon>
    </lineage>
</organism>
<keyword evidence="14" id="KW-1185">Reference proteome</keyword>
<dbReference type="EMBL" id="LQRT01000024">
    <property type="protein sequence ID" value="KZS39916.1"/>
    <property type="molecule type" value="Genomic_DNA"/>
</dbReference>
<dbReference type="UniPathway" id="UPA00028">
    <property type="reaction ID" value="UER00004"/>
</dbReference>
<dbReference type="InterPro" id="IPR036291">
    <property type="entry name" value="NAD(P)-bd_dom_sf"/>
</dbReference>
<feature type="domain" description="Ketopantoate reductase N-terminal" evidence="11">
    <location>
        <begin position="4"/>
        <end position="152"/>
    </location>
</feature>
<evidence type="ECO:0000256" key="6">
    <source>
        <dbReference type="ARBA" id="ARBA00022857"/>
    </source>
</evidence>
<name>A0A162F9K9_9FLAO</name>
<dbReference type="PANTHER" id="PTHR21708">
    <property type="entry name" value="PROBABLE 2-DEHYDROPANTOATE 2-REDUCTASE"/>
    <property type="match status" value="1"/>
</dbReference>
<gene>
    <name evidence="13" type="ORF">AWE51_09745</name>
</gene>
<evidence type="ECO:0000256" key="5">
    <source>
        <dbReference type="ARBA" id="ARBA00019465"/>
    </source>
</evidence>
<evidence type="ECO:0000256" key="7">
    <source>
        <dbReference type="ARBA" id="ARBA00023002"/>
    </source>
</evidence>
<dbReference type="OrthoDB" id="9796561at2"/>
<evidence type="ECO:0000256" key="10">
    <source>
        <dbReference type="RuleBase" id="RU362068"/>
    </source>
</evidence>
<dbReference type="EC" id="1.1.1.169" evidence="4 10"/>
<dbReference type="RefSeq" id="WP_066315939.1">
    <property type="nucleotide sequence ID" value="NZ_CANLSS010000027.1"/>
</dbReference>
<dbReference type="InterPro" id="IPR003710">
    <property type="entry name" value="ApbA"/>
</dbReference>
<comment type="pathway">
    <text evidence="2 10">Cofactor biosynthesis; (R)-pantothenate biosynthesis; (R)-pantoate from 3-methyl-2-oxobutanoate: step 2/2.</text>
</comment>